<dbReference type="AlphaFoldDB" id="U4LWC6"/>
<dbReference type="GO" id="GO:0016705">
    <property type="term" value="F:oxidoreductase activity, acting on paired donors, with incorporation or reduction of molecular oxygen"/>
    <property type="evidence" value="ECO:0007669"/>
    <property type="project" value="InterPro"/>
</dbReference>
<keyword evidence="2" id="KW-1185">Reference proteome</keyword>
<dbReference type="STRING" id="1076935.U4LWC6"/>
<name>U4LWC6_PYROM</name>
<evidence type="ECO:0000313" key="1">
    <source>
        <dbReference type="EMBL" id="CCX33561.1"/>
    </source>
</evidence>
<dbReference type="GO" id="GO:0004497">
    <property type="term" value="F:monooxygenase activity"/>
    <property type="evidence" value="ECO:0007669"/>
    <property type="project" value="InterPro"/>
</dbReference>
<organism evidence="1 2">
    <name type="scientific">Pyronema omphalodes (strain CBS 100304)</name>
    <name type="common">Pyronema confluens</name>
    <dbReference type="NCBI Taxonomy" id="1076935"/>
    <lineage>
        <taxon>Eukaryota</taxon>
        <taxon>Fungi</taxon>
        <taxon>Dikarya</taxon>
        <taxon>Ascomycota</taxon>
        <taxon>Pezizomycotina</taxon>
        <taxon>Pezizomycetes</taxon>
        <taxon>Pezizales</taxon>
        <taxon>Pyronemataceae</taxon>
        <taxon>Pyronema</taxon>
    </lineage>
</organism>
<sequence>MYDIASELVMKWARHGPEHRILAADDFTRLSLDSLALCTMNLRFNSFYKDELHLFVHAMSIPTLSFHCVDAWIERQVRGRQNPKKDLLTCMVEGRVPKTGVIDNGLVVKNLITFLIVCNAGVNFDHRHDAPAFQFAI</sequence>
<dbReference type="InterPro" id="IPR036396">
    <property type="entry name" value="Cyt_P450_sf"/>
</dbReference>
<dbReference type="EMBL" id="HF936132">
    <property type="protein sequence ID" value="CCX33561.1"/>
    <property type="molecule type" value="Genomic_DNA"/>
</dbReference>
<dbReference type="GO" id="GO:0005506">
    <property type="term" value="F:iron ion binding"/>
    <property type="evidence" value="ECO:0007669"/>
    <property type="project" value="InterPro"/>
</dbReference>
<dbReference type="GO" id="GO:0020037">
    <property type="term" value="F:heme binding"/>
    <property type="evidence" value="ECO:0007669"/>
    <property type="project" value="InterPro"/>
</dbReference>
<reference evidence="1 2" key="1">
    <citation type="journal article" date="2013" name="PLoS Genet.">
        <title>The genome and development-dependent transcriptomes of Pyronema confluens: a window into fungal evolution.</title>
        <authorList>
            <person name="Traeger S."/>
            <person name="Altegoer F."/>
            <person name="Freitag M."/>
            <person name="Gabaldon T."/>
            <person name="Kempken F."/>
            <person name="Kumar A."/>
            <person name="Marcet-Houben M."/>
            <person name="Poggeler S."/>
            <person name="Stajich J.E."/>
            <person name="Nowrousian M."/>
        </authorList>
    </citation>
    <scope>NUCLEOTIDE SEQUENCE [LARGE SCALE GENOMIC DNA]</scope>
    <source>
        <strain evidence="2">CBS 100304</strain>
        <tissue evidence="1">Vegetative mycelium</tissue>
    </source>
</reference>
<dbReference type="SUPFAM" id="SSF48264">
    <property type="entry name" value="Cytochrome P450"/>
    <property type="match status" value="1"/>
</dbReference>
<gene>
    <name evidence="1" type="ORF">PCON_01403</name>
</gene>
<dbReference type="Proteomes" id="UP000018144">
    <property type="component" value="Unassembled WGS sequence"/>
</dbReference>
<protein>
    <submittedName>
        <fullName evidence="1">Similar to Bifunctional P-450:NADPH-P450 reductase acc. no. Q9Y8G7</fullName>
    </submittedName>
</protein>
<proteinExistence type="predicted"/>
<dbReference type="Gene3D" id="1.10.630.10">
    <property type="entry name" value="Cytochrome P450"/>
    <property type="match status" value="1"/>
</dbReference>
<evidence type="ECO:0000313" key="2">
    <source>
        <dbReference type="Proteomes" id="UP000018144"/>
    </source>
</evidence>
<dbReference type="OrthoDB" id="5396067at2759"/>
<accession>U4LWC6</accession>